<dbReference type="OrthoDB" id="7888976at2"/>
<name>A0A845QB22_9HYPH</name>
<protein>
    <submittedName>
        <fullName evidence="1">DUF2336 domain-containing protein</fullName>
    </submittedName>
</protein>
<dbReference type="EMBL" id="WXYQ01000005">
    <property type="protein sequence ID" value="NBG95350.1"/>
    <property type="molecule type" value="Genomic_DNA"/>
</dbReference>
<comment type="caution">
    <text evidence="1">The sequence shown here is derived from an EMBL/GenBank/DDBJ whole genome shotgun (WGS) entry which is preliminary data.</text>
</comment>
<sequence>MPSVLVQLAALPTLLRDRSAEGRRALLDCITALYLSDADSCSETVREGFGMLLKDLGAVADEDGRAALASTLLDVETPPMVLVDALLNDTAFVAAPLLVHSPQLTENDLIDLIDRHGAGHAAVIAQRQGLSATLVRHIVALEDPHSLTCLAENADAPLQRADFEILLKAASALPALQLALITRPDLPADVAVQLGWHVAPQLGGKAFERAMAIQPDALQLALQTAAARGIATGDAQPHPPHALAFAVDKQTRNELKEPLVVRLLRDGQLDAFHACFDRLTGIDRATSEALLDEPGGYGLMTACRAAGFARSTCSTLVRLGEMGSRRGTEEVFRLMSCFETLDPATADRLVGYWRALFASEPLEDDHSTEAPHRAAM</sequence>
<evidence type="ECO:0000313" key="2">
    <source>
        <dbReference type="Proteomes" id="UP000470384"/>
    </source>
</evidence>
<organism evidence="1 2">
    <name type="scientific">Pyruvatibacter mobilis</name>
    <dbReference type="NCBI Taxonomy" id="1712261"/>
    <lineage>
        <taxon>Bacteria</taxon>
        <taxon>Pseudomonadati</taxon>
        <taxon>Pseudomonadota</taxon>
        <taxon>Alphaproteobacteria</taxon>
        <taxon>Hyphomicrobiales</taxon>
        <taxon>Parvibaculaceae</taxon>
        <taxon>Pyruvatibacter</taxon>
    </lineage>
</organism>
<dbReference type="RefSeq" id="WP_160587354.1">
    <property type="nucleotide sequence ID" value="NZ_BMHN01000001.1"/>
</dbReference>
<proteinExistence type="predicted"/>
<dbReference type="Pfam" id="PF10098">
    <property type="entry name" value="DUF2336"/>
    <property type="match status" value="1"/>
</dbReference>
<reference evidence="1 2" key="1">
    <citation type="journal article" date="2016" name="Int. J. Syst. Evol. Microbiol.">
        <title>Pyruvatibacter mobilis gen. nov., sp. nov., a marine bacterium from the culture broth of Picochlorum sp. 122.</title>
        <authorList>
            <person name="Wang G."/>
            <person name="Tang M."/>
            <person name="Wu H."/>
            <person name="Dai S."/>
            <person name="Li T."/>
            <person name="Chen C."/>
            <person name="He H."/>
            <person name="Fan J."/>
            <person name="Xiang W."/>
            <person name="Li X."/>
        </authorList>
    </citation>
    <scope>NUCLEOTIDE SEQUENCE [LARGE SCALE GENOMIC DNA]</scope>
    <source>
        <strain evidence="1 2">GYP-11</strain>
    </source>
</reference>
<evidence type="ECO:0000313" key="1">
    <source>
        <dbReference type="EMBL" id="NBG95350.1"/>
    </source>
</evidence>
<dbReference type="InterPro" id="IPR019285">
    <property type="entry name" value="DUF2336"/>
</dbReference>
<gene>
    <name evidence="1" type="ORF">GTQ45_06355</name>
</gene>
<accession>A0A845QB22</accession>
<keyword evidence="2" id="KW-1185">Reference proteome</keyword>
<dbReference type="GeneID" id="300655185"/>
<dbReference type="Proteomes" id="UP000470384">
    <property type="component" value="Unassembled WGS sequence"/>
</dbReference>
<dbReference type="AlphaFoldDB" id="A0A845QB22"/>